<feature type="domain" description="Prepilin type IV endopeptidase peptidase" evidence="8">
    <location>
        <begin position="104"/>
        <end position="227"/>
    </location>
</feature>
<evidence type="ECO:0000256" key="6">
    <source>
        <dbReference type="ARBA" id="ARBA00023136"/>
    </source>
</evidence>
<organism evidence="10 11">
    <name type="scientific">candidate division TA06 bacterium</name>
    <dbReference type="NCBI Taxonomy" id="2250710"/>
    <lineage>
        <taxon>Bacteria</taxon>
        <taxon>Bacteria division TA06</taxon>
    </lineage>
</organism>
<protein>
    <submittedName>
        <fullName evidence="10">Prepilin peptidase</fullName>
    </submittedName>
</protein>
<evidence type="ECO:0000256" key="3">
    <source>
        <dbReference type="ARBA" id="ARBA00022475"/>
    </source>
</evidence>
<comment type="similarity">
    <text evidence="2">Belongs to the peptidase A24 family.</text>
</comment>
<accession>A0A933I7X9</accession>
<feature type="domain" description="Prepilin peptidase A24 N-terminal" evidence="9">
    <location>
        <begin position="9"/>
        <end position="92"/>
    </location>
</feature>
<gene>
    <name evidence="10" type="ORF">HY768_02870</name>
</gene>
<dbReference type="GO" id="GO:0006465">
    <property type="term" value="P:signal peptide processing"/>
    <property type="evidence" value="ECO:0007669"/>
    <property type="project" value="TreeGrafter"/>
</dbReference>
<feature type="transmembrane region" description="Helical" evidence="7">
    <location>
        <begin position="98"/>
        <end position="120"/>
    </location>
</feature>
<sequence>MAITLIFFLFGLIFGSFANVCIWRIPRREGVVVKPSHCPDCGAAIKWHQNIPVISYLILRGKCSQCQKRISVQYSLVELSGGLLFAAAYLKFGLDWRLAGYLPFLWALLVISAIDIRHYIIPDILSFPGISLGLAFGMAGTFYPALNLSLFGFDDPFGFWPWLDSLTGILVGGGLIWLSAWGGEKIFKQEAMGGGDIKLAAFIGAFVGWQAVLMVLFLSFLLGTLAGVPLMLLGKLKKTSEVFDVQNQSQPAKAMVPFGPFLAMGAVIALLARKIIWGFYANLLMR</sequence>
<evidence type="ECO:0000259" key="8">
    <source>
        <dbReference type="Pfam" id="PF01478"/>
    </source>
</evidence>
<feature type="transmembrane region" description="Helical" evidence="7">
    <location>
        <begin position="71"/>
        <end position="92"/>
    </location>
</feature>
<dbReference type="EMBL" id="JACQXR010000034">
    <property type="protein sequence ID" value="MBI4726161.1"/>
    <property type="molecule type" value="Genomic_DNA"/>
</dbReference>
<evidence type="ECO:0000256" key="1">
    <source>
        <dbReference type="ARBA" id="ARBA00004651"/>
    </source>
</evidence>
<evidence type="ECO:0000256" key="7">
    <source>
        <dbReference type="SAM" id="Phobius"/>
    </source>
</evidence>
<dbReference type="Proteomes" id="UP000736328">
    <property type="component" value="Unassembled WGS sequence"/>
</dbReference>
<dbReference type="PANTHER" id="PTHR30487">
    <property type="entry name" value="TYPE 4 PREPILIN-LIKE PROTEINS LEADER PEPTIDE-PROCESSING ENZYME"/>
    <property type="match status" value="1"/>
</dbReference>
<dbReference type="PANTHER" id="PTHR30487:SF0">
    <property type="entry name" value="PREPILIN LEADER PEPTIDASE_N-METHYLTRANSFERASE-RELATED"/>
    <property type="match status" value="1"/>
</dbReference>
<dbReference type="Pfam" id="PF01478">
    <property type="entry name" value="Peptidase_A24"/>
    <property type="match status" value="1"/>
</dbReference>
<dbReference type="AlphaFoldDB" id="A0A933I7X9"/>
<dbReference type="InterPro" id="IPR010627">
    <property type="entry name" value="Prepilin_pept_A24_N"/>
</dbReference>
<dbReference type="GO" id="GO:0005886">
    <property type="term" value="C:plasma membrane"/>
    <property type="evidence" value="ECO:0007669"/>
    <property type="project" value="UniProtKB-SubCell"/>
</dbReference>
<comment type="subcellular location">
    <subcellularLocation>
        <location evidence="1">Cell membrane</location>
        <topology evidence="1">Multi-pass membrane protein</topology>
    </subcellularLocation>
</comment>
<keyword evidence="5 7" id="KW-1133">Transmembrane helix</keyword>
<feature type="transmembrane region" description="Helical" evidence="7">
    <location>
        <begin position="199"/>
        <end position="222"/>
    </location>
</feature>
<evidence type="ECO:0000259" key="9">
    <source>
        <dbReference type="Pfam" id="PF06750"/>
    </source>
</evidence>
<feature type="transmembrane region" description="Helical" evidence="7">
    <location>
        <begin position="261"/>
        <end position="283"/>
    </location>
</feature>
<dbReference type="GO" id="GO:0004190">
    <property type="term" value="F:aspartic-type endopeptidase activity"/>
    <property type="evidence" value="ECO:0007669"/>
    <property type="project" value="InterPro"/>
</dbReference>
<dbReference type="Gene3D" id="1.20.120.1220">
    <property type="match status" value="1"/>
</dbReference>
<evidence type="ECO:0000256" key="5">
    <source>
        <dbReference type="ARBA" id="ARBA00022989"/>
    </source>
</evidence>
<dbReference type="Pfam" id="PF06750">
    <property type="entry name" value="A24_N_bact"/>
    <property type="match status" value="1"/>
</dbReference>
<comment type="caution">
    <text evidence="10">The sequence shown here is derived from an EMBL/GenBank/DDBJ whole genome shotgun (WGS) entry which is preliminary data.</text>
</comment>
<keyword evidence="4 7" id="KW-0812">Transmembrane</keyword>
<evidence type="ECO:0000313" key="10">
    <source>
        <dbReference type="EMBL" id="MBI4726161.1"/>
    </source>
</evidence>
<keyword evidence="6 7" id="KW-0472">Membrane</keyword>
<dbReference type="InterPro" id="IPR050882">
    <property type="entry name" value="Prepilin_peptidase/N-MTase"/>
</dbReference>
<reference evidence="10" key="1">
    <citation type="submission" date="2020-07" db="EMBL/GenBank/DDBJ databases">
        <title>Huge and variable diversity of episymbiotic CPR bacteria and DPANN archaea in groundwater ecosystems.</title>
        <authorList>
            <person name="He C.Y."/>
            <person name="Keren R."/>
            <person name="Whittaker M."/>
            <person name="Farag I.F."/>
            <person name="Doudna J."/>
            <person name="Cate J.H.D."/>
            <person name="Banfield J.F."/>
        </authorList>
    </citation>
    <scope>NUCLEOTIDE SEQUENCE</scope>
    <source>
        <strain evidence="10">NC_groundwater_1520_Pr4_B-0.1um_53_5</strain>
    </source>
</reference>
<feature type="transmembrane region" description="Helical" evidence="7">
    <location>
        <begin position="132"/>
        <end position="153"/>
    </location>
</feature>
<proteinExistence type="inferred from homology"/>
<feature type="transmembrane region" description="Helical" evidence="7">
    <location>
        <begin position="159"/>
        <end position="178"/>
    </location>
</feature>
<name>A0A933I7X9_UNCT6</name>
<evidence type="ECO:0000256" key="2">
    <source>
        <dbReference type="ARBA" id="ARBA00005801"/>
    </source>
</evidence>
<evidence type="ECO:0000313" key="11">
    <source>
        <dbReference type="Proteomes" id="UP000736328"/>
    </source>
</evidence>
<dbReference type="InterPro" id="IPR000045">
    <property type="entry name" value="Prepilin_IV_endopep_pep"/>
</dbReference>
<keyword evidence="3" id="KW-1003">Cell membrane</keyword>
<evidence type="ECO:0000256" key="4">
    <source>
        <dbReference type="ARBA" id="ARBA00022692"/>
    </source>
</evidence>